<dbReference type="Proteomes" id="UP000723714">
    <property type="component" value="Unassembled WGS sequence"/>
</dbReference>
<dbReference type="InterPro" id="IPR018060">
    <property type="entry name" value="HTH_AraC"/>
</dbReference>
<reference evidence="3 4" key="1">
    <citation type="submission" date="2021-06" db="EMBL/GenBank/DDBJ databases">
        <title>Faecalicatena sp. nov. isolated from porcine feces.</title>
        <authorList>
            <person name="Oh B.S."/>
            <person name="Lee J.H."/>
        </authorList>
    </citation>
    <scope>NUCLEOTIDE SEQUENCE [LARGE SCALE GENOMIC DNA]</scope>
    <source>
        <strain evidence="3 4">AGMB00832</strain>
    </source>
</reference>
<proteinExistence type="predicted"/>
<evidence type="ECO:0000313" key="4">
    <source>
        <dbReference type="Proteomes" id="UP000723714"/>
    </source>
</evidence>
<keyword evidence="4" id="KW-1185">Reference proteome</keyword>
<organism evidence="3 4">
    <name type="scientific">Faecalicatena faecalis</name>
    <dbReference type="NCBI Taxonomy" id="2726362"/>
    <lineage>
        <taxon>Bacteria</taxon>
        <taxon>Bacillati</taxon>
        <taxon>Bacillota</taxon>
        <taxon>Clostridia</taxon>
        <taxon>Lachnospirales</taxon>
        <taxon>Lachnospiraceae</taxon>
        <taxon>Faecalicatena</taxon>
    </lineage>
</organism>
<dbReference type="PANTHER" id="PTHR43280">
    <property type="entry name" value="ARAC-FAMILY TRANSCRIPTIONAL REGULATOR"/>
    <property type="match status" value="1"/>
</dbReference>
<dbReference type="SMART" id="SM00342">
    <property type="entry name" value="HTH_ARAC"/>
    <property type="match status" value="1"/>
</dbReference>
<sequence length="321" mass="37305">MFENIELTTAVAKTSLSSRRLTESTIEDPKYNSENLKNSSFCITGSADCFSRPPITDFAVKNLYYMQDFSVFHYGFGSYTERKNFHSFLILYTYSGHGSIVYQDKTYQLKEGDGVFINCMDYHFYKVMGKSWDTAVLHLYGSLLPELHAQYMQNGTAAFHENTTGKYQHYLEKLLALYSYPHLYRDWQVSTCIDNMLNYLLLLGSKEAGKRNDTPQDIQYLMKYMENNYTERLTLDYLASFANMNKYYLSKEFKKYTGFSPNDYLISLRIDQAKTLLKSTSMPASKIAHEVGIHDINNFTNLFKKKTGMTPIQYRNANDVF</sequence>
<comment type="caution">
    <text evidence="3">The sequence shown here is derived from an EMBL/GenBank/DDBJ whole genome shotgun (WGS) entry which is preliminary data.</text>
</comment>
<keyword evidence="1" id="KW-0238">DNA-binding</keyword>
<dbReference type="Pfam" id="PF12833">
    <property type="entry name" value="HTH_18"/>
    <property type="match status" value="1"/>
</dbReference>
<dbReference type="RefSeq" id="WP_216239568.1">
    <property type="nucleotide sequence ID" value="NZ_JABACJ020000002.1"/>
</dbReference>
<dbReference type="Pfam" id="PF02311">
    <property type="entry name" value="AraC_binding"/>
    <property type="match status" value="1"/>
</dbReference>
<evidence type="ECO:0000256" key="1">
    <source>
        <dbReference type="ARBA" id="ARBA00023125"/>
    </source>
</evidence>
<accession>A0ABS6D009</accession>
<dbReference type="PROSITE" id="PS01124">
    <property type="entry name" value="HTH_ARAC_FAMILY_2"/>
    <property type="match status" value="1"/>
</dbReference>
<evidence type="ECO:0000313" key="3">
    <source>
        <dbReference type="EMBL" id="MBU3874922.1"/>
    </source>
</evidence>
<gene>
    <name evidence="3" type="ORF">HGO97_003725</name>
</gene>
<dbReference type="EMBL" id="JABACJ020000002">
    <property type="protein sequence ID" value="MBU3874922.1"/>
    <property type="molecule type" value="Genomic_DNA"/>
</dbReference>
<dbReference type="PANTHER" id="PTHR43280:SF28">
    <property type="entry name" value="HTH-TYPE TRANSCRIPTIONAL ACTIVATOR RHAS"/>
    <property type="match status" value="1"/>
</dbReference>
<feature type="domain" description="HTH araC/xylS-type" evidence="2">
    <location>
        <begin position="219"/>
        <end position="317"/>
    </location>
</feature>
<dbReference type="InterPro" id="IPR003313">
    <property type="entry name" value="AraC-bd"/>
</dbReference>
<name>A0ABS6D009_9FIRM</name>
<protein>
    <submittedName>
        <fullName evidence="3">AraC family transcriptional regulator</fullName>
    </submittedName>
</protein>
<evidence type="ECO:0000259" key="2">
    <source>
        <dbReference type="PROSITE" id="PS01124"/>
    </source>
</evidence>